<dbReference type="EMBL" id="JAMBQA010000002">
    <property type="protein sequence ID" value="MDG0845679.1"/>
    <property type="molecule type" value="Genomic_DNA"/>
</dbReference>
<sequence>MKTFLKIMGVLLVALIISIVLFFAMRTYQGHKHLELVDHYMKDQNLTEKIKSEETLYSAKKGLFYKEVKFKDDPKHTYVVQPISMTTGIVVQGFDPETNKDIKGAKHNAFKKDYKIKD</sequence>
<organism evidence="2 3">
    <name type="scientific">Staphylococcus equorum</name>
    <dbReference type="NCBI Taxonomy" id="246432"/>
    <lineage>
        <taxon>Bacteria</taxon>
        <taxon>Bacillati</taxon>
        <taxon>Bacillota</taxon>
        <taxon>Bacilli</taxon>
        <taxon>Bacillales</taxon>
        <taxon>Staphylococcaceae</taxon>
        <taxon>Staphylococcus</taxon>
    </lineage>
</organism>
<proteinExistence type="predicted"/>
<keyword evidence="1" id="KW-0812">Transmembrane</keyword>
<feature type="transmembrane region" description="Helical" evidence="1">
    <location>
        <begin position="6"/>
        <end position="25"/>
    </location>
</feature>
<dbReference type="InterPro" id="IPR021486">
    <property type="entry name" value="DUF3139"/>
</dbReference>
<dbReference type="Pfam" id="PF11337">
    <property type="entry name" value="DUF3139"/>
    <property type="match status" value="1"/>
</dbReference>
<keyword evidence="1" id="KW-0472">Membrane</keyword>
<evidence type="ECO:0000313" key="2">
    <source>
        <dbReference type="EMBL" id="MDG0845679.1"/>
    </source>
</evidence>
<reference evidence="2" key="1">
    <citation type="submission" date="2022-05" db="EMBL/GenBank/DDBJ databases">
        <title>Comparative genomics of Staphylococcus equorum isolates.</title>
        <authorList>
            <person name="Luelf R.H."/>
        </authorList>
    </citation>
    <scope>NUCLEOTIDE SEQUENCE</scope>
    <source>
        <strain evidence="2">TMW 2.2497</strain>
    </source>
</reference>
<accession>A0A9X4L8B5</accession>
<evidence type="ECO:0000313" key="3">
    <source>
        <dbReference type="Proteomes" id="UP001152422"/>
    </source>
</evidence>
<dbReference type="AlphaFoldDB" id="A0A9X4L8B5"/>
<dbReference type="Proteomes" id="UP001152422">
    <property type="component" value="Unassembled WGS sequence"/>
</dbReference>
<keyword evidence="1" id="KW-1133">Transmembrane helix</keyword>
<dbReference type="RefSeq" id="WP_193018451.1">
    <property type="nucleotide sequence ID" value="NZ_JABUYQ010000005.1"/>
</dbReference>
<comment type="caution">
    <text evidence="2">The sequence shown here is derived from an EMBL/GenBank/DDBJ whole genome shotgun (WGS) entry which is preliminary data.</text>
</comment>
<gene>
    <name evidence="2" type="ORF">M4L89_05530</name>
</gene>
<keyword evidence="3" id="KW-1185">Reference proteome</keyword>
<protein>
    <submittedName>
        <fullName evidence="2">DUF3139 domain-containing protein</fullName>
    </submittedName>
</protein>
<evidence type="ECO:0000256" key="1">
    <source>
        <dbReference type="SAM" id="Phobius"/>
    </source>
</evidence>
<name>A0A9X4L8B5_9STAP</name>